<sequence length="157" mass="18647">MMAIEKEGIYFMYELNYGMLCANFSEVLDYCFKNSDSFSMITTLKKPYKTNLPICVHDNIIECWKNCLINLKPDIKKWPGTETRSNHKAMLIYNAKKFRRTYRDIPNFFLAIEQNLPEDICFYRDGEVWLYTVTHERSATMVSSTSLDFDFLKSYFI</sequence>
<name>D4JUN8_9FIRM</name>
<dbReference type="HOGENOM" id="CLU_147237_0_0_9"/>
<reference evidence="1 2" key="2">
    <citation type="submission" date="2010-03" db="EMBL/GenBank/DDBJ databases">
        <authorList>
            <person name="Pajon A."/>
        </authorList>
    </citation>
    <scope>NUCLEOTIDE SEQUENCE [LARGE SCALE GENOMIC DNA]</scope>
    <source>
        <strain evidence="1 2">70/3</strain>
    </source>
</reference>
<accession>D4JUN8</accession>
<evidence type="ECO:0000313" key="1">
    <source>
        <dbReference type="EMBL" id="CBK96807.1"/>
    </source>
</evidence>
<dbReference type="EMBL" id="FP929044">
    <property type="protein sequence ID" value="CBK96807.1"/>
    <property type="molecule type" value="Genomic_DNA"/>
</dbReference>
<proteinExistence type="predicted"/>
<dbReference type="BioCyc" id="ESIR657319:G136K-1455-MONOMER"/>
<dbReference type="Proteomes" id="UP000008803">
    <property type="component" value="Chromosome"/>
</dbReference>
<gene>
    <name evidence="1" type="ORF">EUS_17170</name>
</gene>
<organism evidence="1 2">
    <name type="scientific">[Eubacterium] siraeum 70/3</name>
    <dbReference type="NCBI Taxonomy" id="657319"/>
    <lineage>
        <taxon>Bacteria</taxon>
        <taxon>Bacillati</taxon>
        <taxon>Bacillota</taxon>
        <taxon>Clostridia</taxon>
        <taxon>Eubacteriales</taxon>
        <taxon>Oscillospiraceae</taxon>
        <taxon>Oscillospiraceae incertae sedis</taxon>
    </lineage>
</organism>
<dbReference type="AlphaFoldDB" id="D4JUN8"/>
<dbReference type="KEGG" id="esu:EUS_17170"/>
<protein>
    <submittedName>
        <fullName evidence="1">Uncharacterized protein</fullName>
    </submittedName>
</protein>
<evidence type="ECO:0000313" key="2">
    <source>
        <dbReference type="Proteomes" id="UP000008803"/>
    </source>
</evidence>
<reference evidence="1 2" key="1">
    <citation type="submission" date="2010-03" db="EMBL/GenBank/DDBJ databases">
        <title>The genome sequence of Eubacterium siraeum 70/3.</title>
        <authorList>
            <consortium name="metaHIT consortium -- http://www.metahit.eu/"/>
            <person name="Pajon A."/>
            <person name="Turner K."/>
            <person name="Parkhill J."/>
            <person name="Duncan S."/>
            <person name="Flint H."/>
        </authorList>
    </citation>
    <scope>NUCLEOTIDE SEQUENCE [LARGE SCALE GENOMIC DNA]</scope>
    <source>
        <strain evidence="1 2">70/3</strain>
    </source>
</reference>